<keyword evidence="5" id="KW-1185">Reference proteome</keyword>
<proteinExistence type="predicted"/>
<feature type="transmembrane region" description="Helical" evidence="2">
    <location>
        <begin position="66"/>
        <end position="85"/>
    </location>
</feature>
<feature type="domain" description="DUF2510" evidence="3">
    <location>
        <begin position="12"/>
        <end position="43"/>
    </location>
</feature>
<evidence type="ECO:0000256" key="1">
    <source>
        <dbReference type="SAM" id="MobiDB-lite"/>
    </source>
</evidence>
<evidence type="ECO:0000313" key="5">
    <source>
        <dbReference type="Proteomes" id="UP000198546"/>
    </source>
</evidence>
<evidence type="ECO:0000259" key="3">
    <source>
        <dbReference type="Pfam" id="PF10708"/>
    </source>
</evidence>
<dbReference type="EMBL" id="LT629688">
    <property type="protein sequence ID" value="SDD59790.1"/>
    <property type="molecule type" value="Genomic_DNA"/>
</dbReference>
<feature type="compositionally biased region" description="Gly residues" evidence="1">
    <location>
        <begin position="90"/>
        <end position="99"/>
    </location>
</feature>
<protein>
    <recommendedName>
        <fullName evidence="3">DUF2510 domain-containing protein</fullName>
    </recommendedName>
</protein>
<keyword evidence="2" id="KW-1133">Transmembrane helix</keyword>
<organism evidence="4 5">
    <name type="scientific">Auraticoccus monumenti</name>
    <dbReference type="NCBI Taxonomy" id="675864"/>
    <lineage>
        <taxon>Bacteria</taxon>
        <taxon>Bacillati</taxon>
        <taxon>Actinomycetota</taxon>
        <taxon>Actinomycetes</taxon>
        <taxon>Propionibacteriales</taxon>
        <taxon>Propionibacteriaceae</taxon>
        <taxon>Auraticoccus</taxon>
    </lineage>
</organism>
<name>A0A1G6W1H7_9ACTN</name>
<keyword evidence="2" id="KW-0472">Membrane</keyword>
<gene>
    <name evidence="4" type="ORF">SAMN04489747_1320</name>
</gene>
<reference evidence="4 5" key="1">
    <citation type="submission" date="2016-10" db="EMBL/GenBank/DDBJ databases">
        <authorList>
            <person name="de Groot N.N."/>
        </authorList>
    </citation>
    <scope>NUCLEOTIDE SEQUENCE [LARGE SCALE GENOMIC DNA]</scope>
    <source>
        <strain evidence="4 5">MON 2.2</strain>
    </source>
</reference>
<accession>A0A1G6W1H7</accession>
<evidence type="ECO:0000256" key="2">
    <source>
        <dbReference type="SAM" id="Phobius"/>
    </source>
</evidence>
<sequence>MPANYPAAMSSPGWFPDPSGRPGQLRWWDGRAWTTHLRPADGASGVTGTTRPPGPGPVGRPRTGRVLFVAAAVLVALVVVVVLVVQRAGGGGGPGGPGGQSTSDICVTPDQSPTPPPQDTPGRVTSGRVSVPDLGSGWSLQPDTRVPFGRGMMRQQMSVDDSPPWIVSLNVGTMVSGDGFFSPEQGVHVVMPCLIGEYYFDQDVERRDVRDEALTVDGHPGWVLETELTFDIEGLDFTSERLVLVIVDLDDGTAGAVVVDLPASAADREPELRAALDDIQIS</sequence>
<dbReference type="InterPro" id="IPR018929">
    <property type="entry name" value="DUF2510"/>
</dbReference>
<dbReference type="Pfam" id="PF10708">
    <property type="entry name" value="DUF2510"/>
    <property type="match status" value="1"/>
</dbReference>
<evidence type="ECO:0000313" key="4">
    <source>
        <dbReference type="EMBL" id="SDD59790.1"/>
    </source>
</evidence>
<dbReference type="Proteomes" id="UP000198546">
    <property type="component" value="Chromosome i"/>
</dbReference>
<feature type="region of interest" description="Disordered" evidence="1">
    <location>
        <begin position="38"/>
        <end position="59"/>
    </location>
</feature>
<feature type="region of interest" description="Disordered" evidence="1">
    <location>
        <begin position="90"/>
        <end position="142"/>
    </location>
</feature>
<keyword evidence="2" id="KW-0812">Transmembrane</keyword>
<dbReference type="AlphaFoldDB" id="A0A1G6W1H7"/>
<dbReference type="STRING" id="675864.SAMN04489747_1320"/>